<reference evidence="1 2" key="1">
    <citation type="submission" date="2018-03" db="EMBL/GenBank/DDBJ databases">
        <title>Genomic Encyclopedia of Type Strains, Phase III (KMG-III): the genomes of soil and plant-associated and newly described type strains.</title>
        <authorList>
            <person name="Whitman W."/>
        </authorList>
    </citation>
    <scope>NUCLEOTIDE SEQUENCE [LARGE SCALE GENOMIC DNA]</scope>
    <source>
        <strain evidence="1 2">MWH-P2sevCIIIb</strain>
    </source>
</reference>
<evidence type="ECO:0000313" key="2">
    <source>
        <dbReference type="Proteomes" id="UP000238308"/>
    </source>
</evidence>
<dbReference type="EMBL" id="PVTV01000012">
    <property type="protein sequence ID" value="PRY98357.1"/>
    <property type="molecule type" value="Genomic_DNA"/>
</dbReference>
<protein>
    <submittedName>
        <fullName evidence="1">Uncharacterized protein</fullName>
    </submittedName>
</protein>
<dbReference type="Proteomes" id="UP000238308">
    <property type="component" value="Unassembled WGS sequence"/>
</dbReference>
<organism evidence="1 2">
    <name type="scientific">Jezberella montanilacus</name>
    <dbReference type="NCBI Taxonomy" id="323426"/>
    <lineage>
        <taxon>Bacteria</taxon>
        <taxon>Pseudomonadati</taxon>
        <taxon>Pseudomonadota</taxon>
        <taxon>Betaproteobacteria</taxon>
        <taxon>Burkholderiales</taxon>
        <taxon>Alcaligenaceae</taxon>
        <taxon>Jezberella</taxon>
    </lineage>
</organism>
<gene>
    <name evidence="1" type="ORF">BCM14_1184</name>
</gene>
<dbReference type="AlphaFoldDB" id="A0A2T0XHH4"/>
<name>A0A2T0XHH4_9BURK</name>
<dbReference type="RefSeq" id="WP_106227074.1">
    <property type="nucleotide sequence ID" value="NZ_PVTV01000012.1"/>
</dbReference>
<sequence>MSIPKTAITVGAYYSTNNHQLRKIVEMPVDAKGVVRVRYIKKSIWLTGKSFEFGEGVLSKPIVLDTFANTCDKVLAETDLQHLKDKNILLAGE</sequence>
<comment type="caution">
    <text evidence="1">The sequence shown here is derived from an EMBL/GenBank/DDBJ whole genome shotgun (WGS) entry which is preliminary data.</text>
</comment>
<evidence type="ECO:0000313" key="1">
    <source>
        <dbReference type="EMBL" id="PRY98357.1"/>
    </source>
</evidence>
<proteinExistence type="predicted"/>
<accession>A0A2T0XHH4</accession>
<keyword evidence="2" id="KW-1185">Reference proteome</keyword>